<evidence type="ECO:0000259" key="1">
    <source>
        <dbReference type="PROSITE" id="PS51725"/>
    </source>
</evidence>
<dbReference type="RefSeq" id="WP_185886058.1">
    <property type="nucleotide sequence ID" value="NZ_CP060053.1"/>
</dbReference>
<keyword evidence="2" id="KW-0560">Oxidoreductase</keyword>
<evidence type="ECO:0000313" key="2">
    <source>
        <dbReference type="EMBL" id="QNE07426.1"/>
    </source>
</evidence>
<sequence>MIAILMTVLVKPGKAERFAELVTQLRQDVHANEPDTLVFEVLRDRDDGNRFHFAEVFADEDAKERHANMDYHLAMSDEGWACLAEDPVIRECDPLGSFARMGAMQ</sequence>
<dbReference type="AlphaFoldDB" id="A0A7G6W0B1"/>
<geneLocation type="plasmid" evidence="2 3">
    <name>plas1</name>
</geneLocation>
<dbReference type="EMBL" id="CP060053">
    <property type="protein sequence ID" value="QNE07426.1"/>
    <property type="molecule type" value="Genomic_DNA"/>
</dbReference>
<gene>
    <name evidence="2" type="ORF">H4O24_16220</name>
</gene>
<dbReference type="Proteomes" id="UP000515297">
    <property type="component" value="Plasmid plas1"/>
</dbReference>
<evidence type="ECO:0000313" key="3">
    <source>
        <dbReference type="Proteomes" id="UP000515297"/>
    </source>
</evidence>
<organism evidence="2 3">
    <name type="scientific">Croceicoccus marinus</name>
    <dbReference type="NCBI Taxonomy" id="450378"/>
    <lineage>
        <taxon>Bacteria</taxon>
        <taxon>Pseudomonadati</taxon>
        <taxon>Pseudomonadota</taxon>
        <taxon>Alphaproteobacteria</taxon>
        <taxon>Sphingomonadales</taxon>
        <taxon>Erythrobacteraceae</taxon>
        <taxon>Croceicoccus</taxon>
    </lineage>
</organism>
<dbReference type="GO" id="GO:0004497">
    <property type="term" value="F:monooxygenase activity"/>
    <property type="evidence" value="ECO:0007669"/>
    <property type="project" value="UniProtKB-KW"/>
</dbReference>
<dbReference type="Pfam" id="PF03992">
    <property type="entry name" value="ABM"/>
    <property type="match status" value="1"/>
</dbReference>
<proteinExistence type="predicted"/>
<dbReference type="InterPro" id="IPR011008">
    <property type="entry name" value="Dimeric_a/b-barrel"/>
</dbReference>
<dbReference type="Gene3D" id="3.30.70.100">
    <property type="match status" value="1"/>
</dbReference>
<reference evidence="2 3" key="1">
    <citation type="submission" date="2020-08" db="EMBL/GenBank/DDBJ databases">
        <authorList>
            <person name="Liu G."/>
            <person name="Sun C."/>
        </authorList>
    </citation>
    <scope>NUCLEOTIDE SEQUENCE [LARGE SCALE GENOMIC DNA]</scope>
    <source>
        <strain evidence="2 3">OT19</strain>
        <plasmid evidence="2 3">plas1</plasmid>
    </source>
</reference>
<accession>A0A7G6W0B1</accession>
<dbReference type="SUPFAM" id="SSF54909">
    <property type="entry name" value="Dimeric alpha+beta barrel"/>
    <property type="match status" value="1"/>
</dbReference>
<keyword evidence="2" id="KW-0614">Plasmid</keyword>
<keyword evidence="2" id="KW-0503">Monooxygenase</keyword>
<feature type="domain" description="ABM" evidence="1">
    <location>
        <begin position="2"/>
        <end position="92"/>
    </location>
</feature>
<dbReference type="PROSITE" id="PS51725">
    <property type="entry name" value="ABM"/>
    <property type="match status" value="1"/>
</dbReference>
<name>A0A7G6W0B1_9SPHN</name>
<protein>
    <submittedName>
        <fullName evidence="2">Antibiotic biosynthesis monooxygenase</fullName>
    </submittedName>
</protein>
<dbReference type="InterPro" id="IPR007138">
    <property type="entry name" value="ABM_dom"/>
</dbReference>